<feature type="binding site" evidence="3">
    <location>
        <position position="130"/>
    </location>
    <ligand>
        <name>carboxy-S-adenosyl-L-methionine</name>
        <dbReference type="ChEBI" id="CHEBI:134278"/>
    </ligand>
</feature>
<evidence type="ECO:0000256" key="1">
    <source>
        <dbReference type="ARBA" id="ARBA00022679"/>
    </source>
</evidence>
<dbReference type="EC" id="2.5.1.-" evidence="3"/>
<keyword evidence="1 3" id="KW-0808">Transferase</keyword>
<accession>A0A2T4D8E1</accession>
<dbReference type="Gene3D" id="3.40.50.150">
    <property type="entry name" value="Vaccinia Virus protein VP39"/>
    <property type="match status" value="1"/>
</dbReference>
<comment type="catalytic activity">
    <reaction evidence="3">
        <text>carboxy-S-adenosyl-L-methionine + 5-hydroxyuridine(34) in tRNA = 5-carboxymethoxyuridine(34) in tRNA + S-adenosyl-L-homocysteine + H(+)</text>
        <dbReference type="Rhea" id="RHEA:52848"/>
        <dbReference type="Rhea" id="RHEA-COMP:13381"/>
        <dbReference type="Rhea" id="RHEA-COMP:13383"/>
        <dbReference type="ChEBI" id="CHEBI:15378"/>
        <dbReference type="ChEBI" id="CHEBI:57856"/>
        <dbReference type="ChEBI" id="CHEBI:134278"/>
        <dbReference type="ChEBI" id="CHEBI:136877"/>
        <dbReference type="ChEBI" id="CHEBI:136879"/>
    </reaction>
</comment>
<feature type="binding site" evidence="3">
    <location>
        <position position="106"/>
    </location>
    <ligand>
        <name>carboxy-S-adenosyl-L-methionine</name>
        <dbReference type="ChEBI" id="CHEBI:134278"/>
    </ligand>
</feature>
<comment type="caution">
    <text evidence="3">Lacks conserved residue(s) required for the propagation of feature annotation.</text>
</comment>
<dbReference type="GO" id="GO:0016765">
    <property type="term" value="F:transferase activity, transferring alkyl or aryl (other than methyl) groups"/>
    <property type="evidence" value="ECO:0007669"/>
    <property type="project" value="UniProtKB-UniRule"/>
</dbReference>
<name>A0A2T4D8E1_9GAMM</name>
<comment type="similarity">
    <text evidence="3">Belongs to the class I-like SAM-binding methyltransferase superfamily. CmoB family.</text>
</comment>
<dbReference type="PANTHER" id="PTHR43464:SF95">
    <property type="entry name" value="TRNA U34 CARBOXYMETHYLTRANSFERASE"/>
    <property type="match status" value="1"/>
</dbReference>
<dbReference type="SUPFAM" id="SSF53335">
    <property type="entry name" value="S-adenosyl-L-methionine-dependent methyltransferases"/>
    <property type="match status" value="1"/>
</dbReference>
<comment type="caution">
    <text evidence="4">The sequence shown here is derived from an EMBL/GenBank/DDBJ whole genome shotgun (WGS) entry which is preliminary data.</text>
</comment>
<dbReference type="EMBL" id="PYVF01000005">
    <property type="protein sequence ID" value="PTB90101.1"/>
    <property type="molecule type" value="Genomic_DNA"/>
</dbReference>
<dbReference type="InterPro" id="IPR010017">
    <property type="entry name" value="CmoB"/>
</dbReference>
<feature type="binding site" evidence="3">
    <location>
        <position position="202"/>
    </location>
    <ligand>
        <name>carboxy-S-adenosyl-L-methionine</name>
        <dbReference type="ChEBI" id="CHEBI:134278"/>
    </ligand>
</feature>
<proteinExistence type="inferred from homology"/>
<dbReference type="NCBIfam" id="NF011650">
    <property type="entry name" value="PRK15068.1"/>
    <property type="match status" value="1"/>
</dbReference>
<dbReference type="GO" id="GO:0002098">
    <property type="term" value="P:tRNA wobble uridine modification"/>
    <property type="evidence" value="ECO:0007669"/>
    <property type="project" value="InterPro"/>
</dbReference>
<keyword evidence="2 3" id="KW-0819">tRNA processing</keyword>
<dbReference type="PANTHER" id="PTHR43464">
    <property type="entry name" value="METHYLTRANSFERASE"/>
    <property type="match status" value="1"/>
</dbReference>
<evidence type="ECO:0000313" key="5">
    <source>
        <dbReference type="Proteomes" id="UP000242087"/>
    </source>
</evidence>
<dbReference type="GO" id="GO:0008168">
    <property type="term" value="F:methyltransferase activity"/>
    <property type="evidence" value="ECO:0007669"/>
    <property type="project" value="TreeGrafter"/>
</dbReference>
<evidence type="ECO:0000313" key="4">
    <source>
        <dbReference type="EMBL" id="PTB90101.1"/>
    </source>
</evidence>
<dbReference type="InterPro" id="IPR027555">
    <property type="entry name" value="Mo5U34_MeTrfas-like"/>
</dbReference>
<protein>
    <recommendedName>
        <fullName evidence="3">tRNA U34 carboxymethyltransferase</fullName>
        <ecNumber evidence="3">2.5.1.-</ecNumber>
    </recommendedName>
</protein>
<dbReference type="AlphaFoldDB" id="A0A2T4D8E1"/>
<dbReference type="InterPro" id="IPR029063">
    <property type="entry name" value="SAM-dependent_MTases_sf"/>
</dbReference>
<evidence type="ECO:0000256" key="2">
    <source>
        <dbReference type="ARBA" id="ARBA00022694"/>
    </source>
</evidence>
<dbReference type="HAMAP" id="MF_01590">
    <property type="entry name" value="tRNA_carboxymethyltr_CmoB"/>
    <property type="match status" value="1"/>
</dbReference>
<reference evidence="4 5" key="1">
    <citation type="submission" date="2018-03" db="EMBL/GenBank/DDBJ databases">
        <title>Cross-interface Injection: A General Nanoliter Liquid Handling Method Applied to Single Cells Genome Amplification Automated Nanoliter Liquid Handling Applied to Single Cell Multiple Displacement Amplification.</title>
        <authorList>
            <person name="Yun J."/>
            <person name="Xu P."/>
            <person name="Xu J."/>
            <person name="Dai X."/>
            <person name="Wang Y."/>
            <person name="Zheng X."/>
            <person name="Cao C."/>
            <person name="Yi Q."/>
            <person name="Zhu Y."/>
            <person name="Wang L."/>
            <person name="Dong Z."/>
            <person name="Huang Y."/>
            <person name="Huang L."/>
            <person name="Du W."/>
        </authorList>
    </citation>
    <scope>NUCLEOTIDE SEQUENCE [LARGE SCALE GENOMIC DNA]</scope>
    <source>
        <strain evidence="4 5">A12-4</strain>
    </source>
</reference>
<feature type="binding site" evidence="3">
    <location>
        <begin position="183"/>
        <end position="184"/>
    </location>
    <ligand>
        <name>carboxy-S-adenosyl-L-methionine</name>
        <dbReference type="ChEBI" id="CHEBI:134278"/>
    </ligand>
</feature>
<dbReference type="Proteomes" id="UP000242087">
    <property type="component" value="Unassembled WGS sequence"/>
</dbReference>
<feature type="binding site" evidence="3">
    <location>
        <position position="198"/>
    </location>
    <ligand>
        <name>carboxy-S-adenosyl-L-methionine</name>
        <dbReference type="ChEBI" id="CHEBI:134278"/>
    </ligand>
</feature>
<organism evidence="4 5">
    <name type="scientific">Pseudidiomarina aestuarii</name>
    <dbReference type="NCBI Taxonomy" id="624146"/>
    <lineage>
        <taxon>Bacteria</taxon>
        <taxon>Pseudomonadati</taxon>
        <taxon>Pseudomonadota</taxon>
        <taxon>Gammaproteobacteria</taxon>
        <taxon>Alteromonadales</taxon>
        <taxon>Idiomarinaceae</taxon>
        <taxon>Pseudidiomarina</taxon>
    </lineage>
</organism>
<gene>
    <name evidence="3 4" type="primary">cmoB</name>
    <name evidence="4" type="ORF">C9927_00680</name>
</gene>
<sequence length="324" mass="36552">MNLDHFQSDLAVVAQSPLHPWLTRLPAQLEQWSREQQHGELKGWLAAVKALPQLPADQVALTDTVSVNAAQVSSSAQQQIHGLLQQLMPWRKGPFQFHGVDIDTEWRSDYKWQRVAPHIGGLSGHVLDVGCGSGYHLWRMLEAGAEHVWGVDPGQLFMAQFLATRHFMPPELQTRAHYFPLGIDDLGPLHCFDTVFSMGVLYHRRSPIDFLTQLHDCLKVGGRLVLETLVVDGDQQQVLVPGKTYAKMRNVWFIPSTAALLHWLERCRFKSARVVDESVTTVDEQRATPWMQGQSLADFLDPTDPTKTIEGYPAPRRAVIVCEK</sequence>
<feature type="binding site" evidence="3">
    <location>
        <position position="111"/>
    </location>
    <ligand>
        <name>carboxy-S-adenosyl-L-methionine</name>
        <dbReference type="ChEBI" id="CHEBI:134278"/>
    </ligand>
</feature>
<comment type="function">
    <text evidence="3">Catalyzes carboxymethyl transfer from carboxy-S-adenosyl-L-methionine (Cx-SAM) to 5-hydroxyuridine (ho5U) to form 5-carboxymethoxyuridine (cmo5U) at position 34 in tRNAs.</text>
</comment>
<feature type="binding site" evidence="3">
    <location>
        <position position="317"/>
    </location>
    <ligand>
        <name>carboxy-S-adenosyl-L-methionine</name>
        <dbReference type="ChEBI" id="CHEBI:134278"/>
    </ligand>
</feature>
<feature type="binding site" evidence="3">
    <location>
        <position position="92"/>
    </location>
    <ligand>
        <name>carboxy-S-adenosyl-L-methionine</name>
        <dbReference type="ChEBI" id="CHEBI:134278"/>
    </ligand>
</feature>
<dbReference type="CDD" id="cd02440">
    <property type="entry name" value="AdoMet_MTases"/>
    <property type="match status" value="1"/>
</dbReference>
<dbReference type="Pfam" id="PF08003">
    <property type="entry name" value="Methyltransf_9"/>
    <property type="match status" value="1"/>
</dbReference>
<evidence type="ECO:0000256" key="3">
    <source>
        <dbReference type="HAMAP-Rule" id="MF_01590"/>
    </source>
</evidence>
<dbReference type="NCBIfam" id="TIGR00452">
    <property type="entry name" value="tRNA 5-methoxyuridine(34)/uridine 5-oxyacetic acid(34) synthase CmoB"/>
    <property type="match status" value="1"/>
</dbReference>
<comment type="subunit">
    <text evidence="3">Homotetramer.</text>
</comment>